<gene>
    <name evidence="2" type="ORF">SAMN05661044_01452</name>
</gene>
<dbReference type="Proteomes" id="UP000199421">
    <property type="component" value="Unassembled WGS sequence"/>
</dbReference>
<organism evidence="2 3">
    <name type="scientific">Olivibacter domesticus</name>
    <name type="common">Pseudosphingobacterium domesticum</name>
    <dbReference type="NCBI Taxonomy" id="407022"/>
    <lineage>
        <taxon>Bacteria</taxon>
        <taxon>Pseudomonadati</taxon>
        <taxon>Bacteroidota</taxon>
        <taxon>Sphingobacteriia</taxon>
        <taxon>Sphingobacteriales</taxon>
        <taxon>Sphingobacteriaceae</taxon>
        <taxon>Olivibacter</taxon>
    </lineage>
</organism>
<evidence type="ECO:0000313" key="3">
    <source>
        <dbReference type="Proteomes" id="UP000199421"/>
    </source>
</evidence>
<feature type="transmembrane region" description="Helical" evidence="1">
    <location>
        <begin position="24"/>
        <end position="52"/>
    </location>
</feature>
<evidence type="ECO:0000256" key="1">
    <source>
        <dbReference type="SAM" id="Phobius"/>
    </source>
</evidence>
<dbReference type="EMBL" id="FOAF01000001">
    <property type="protein sequence ID" value="SEK89809.1"/>
    <property type="molecule type" value="Genomic_DNA"/>
</dbReference>
<protein>
    <submittedName>
        <fullName evidence="2">Uncharacterized protein</fullName>
    </submittedName>
</protein>
<keyword evidence="3" id="KW-1185">Reference proteome</keyword>
<keyword evidence="1" id="KW-0812">Transmembrane</keyword>
<sequence>MKQINENSTSGVIKMYSQGGPEVLVFLVCVLSSSMVIVSPSATLMTLPLMMFCQKAMKLA</sequence>
<dbReference type="AlphaFoldDB" id="A0A1H7KSN8"/>
<evidence type="ECO:0000313" key="2">
    <source>
        <dbReference type="EMBL" id="SEK89809.1"/>
    </source>
</evidence>
<keyword evidence="1" id="KW-1133">Transmembrane helix</keyword>
<accession>A0A1H7KSN8</accession>
<proteinExistence type="predicted"/>
<name>A0A1H7KSN8_OLID1</name>
<keyword evidence="1" id="KW-0472">Membrane</keyword>
<reference evidence="3" key="1">
    <citation type="submission" date="2016-10" db="EMBL/GenBank/DDBJ databases">
        <authorList>
            <person name="Varghese N."/>
            <person name="Submissions S."/>
        </authorList>
    </citation>
    <scope>NUCLEOTIDE SEQUENCE [LARGE SCALE GENOMIC DNA]</scope>
    <source>
        <strain evidence="3">DSM 18733</strain>
    </source>
</reference>